<accession>A0ABS4VPT9</accession>
<name>A0ABS4VPT9_9PSEU</name>
<organism evidence="2 3">
    <name type="scientific">Pseudonocardia parietis</name>
    <dbReference type="NCBI Taxonomy" id="570936"/>
    <lineage>
        <taxon>Bacteria</taxon>
        <taxon>Bacillati</taxon>
        <taxon>Actinomycetota</taxon>
        <taxon>Actinomycetes</taxon>
        <taxon>Pseudonocardiales</taxon>
        <taxon>Pseudonocardiaceae</taxon>
        <taxon>Pseudonocardia</taxon>
    </lineage>
</organism>
<keyword evidence="3" id="KW-1185">Reference proteome</keyword>
<dbReference type="EMBL" id="JAGINU010000001">
    <property type="protein sequence ID" value="MBP2365946.1"/>
    <property type="molecule type" value="Genomic_DNA"/>
</dbReference>
<dbReference type="RefSeq" id="WP_245350725.1">
    <property type="nucleotide sequence ID" value="NZ_JAGINU010000001.1"/>
</dbReference>
<evidence type="ECO:0000313" key="3">
    <source>
        <dbReference type="Proteomes" id="UP001519295"/>
    </source>
</evidence>
<reference evidence="2 3" key="1">
    <citation type="submission" date="2021-03" db="EMBL/GenBank/DDBJ databases">
        <title>Sequencing the genomes of 1000 actinobacteria strains.</title>
        <authorList>
            <person name="Klenk H.-P."/>
        </authorList>
    </citation>
    <scope>NUCLEOTIDE SEQUENCE [LARGE SCALE GENOMIC DNA]</scope>
    <source>
        <strain evidence="2 3">DSM 45256</strain>
    </source>
</reference>
<dbReference type="Gene3D" id="1.20.120.20">
    <property type="entry name" value="Apolipoprotein"/>
    <property type="match status" value="1"/>
</dbReference>
<gene>
    <name evidence="2" type="ORF">JOF36_001642</name>
</gene>
<protein>
    <submittedName>
        <fullName evidence="2">Chromosome segregation ATPase</fullName>
    </submittedName>
</protein>
<comment type="caution">
    <text evidence="2">The sequence shown here is derived from an EMBL/GenBank/DDBJ whole genome shotgun (WGS) entry which is preliminary data.</text>
</comment>
<dbReference type="SUPFAM" id="SSF57997">
    <property type="entry name" value="Tropomyosin"/>
    <property type="match status" value="1"/>
</dbReference>
<dbReference type="Gene3D" id="1.20.5.170">
    <property type="match status" value="1"/>
</dbReference>
<proteinExistence type="predicted"/>
<dbReference type="Proteomes" id="UP001519295">
    <property type="component" value="Unassembled WGS sequence"/>
</dbReference>
<evidence type="ECO:0000256" key="1">
    <source>
        <dbReference type="SAM" id="MobiDB-lite"/>
    </source>
</evidence>
<evidence type="ECO:0000313" key="2">
    <source>
        <dbReference type="EMBL" id="MBP2365946.1"/>
    </source>
</evidence>
<sequence>MSDTSNLSFDRMRGMLTRAAEIRDSEQQQIFDSLDEIHARLAALDAIGTVRKKLTELPDRTELNVLAERLDETVNKLDNQEIVLGAITRAIESLPDKLAKPIAQLDGRLEGMGGRLEGVSGRMDGLDDRLGGLHKRLDDLDNRLDRHEMRLDAMPNAVAAPIKERIEGVERQVKEQLDAAVGSFEETGEGLRNLLGDTSVGLHRRLEELAQRPAVDPTPAFDALAERLEALASRLDSVETGLDGKLSDLDGSVKERVGKLGGSLKDRLGELDGTVSERLTGFDEHLTKFSGDVDGRFDKLTESVDTRLDKLTGDVDTRLDKLSGDVDGRLSGIDAVLRDRPDTGSVTDLVTRANADSERRNASQLDEAMATFAELIMGRSGQYAQQAPPPPPRPAQRRGRQKVAVKSQNGAAPADLVSDDPDD</sequence>
<feature type="region of interest" description="Disordered" evidence="1">
    <location>
        <begin position="381"/>
        <end position="423"/>
    </location>
</feature>